<keyword evidence="4" id="KW-1185">Reference proteome</keyword>
<evidence type="ECO:0000313" key="3">
    <source>
        <dbReference type="EMBL" id="PPE71055.1"/>
    </source>
</evidence>
<dbReference type="GO" id="GO:0016787">
    <property type="term" value="F:hydrolase activity"/>
    <property type="evidence" value="ECO:0007669"/>
    <property type="project" value="UniProtKB-KW"/>
</dbReference>
<evidence type="ECO:0000313" key="4">
    <source>
        <dbReference type="Proteomes" id="UP000239406"/>
    </source>
</evidence>
<accession>A0A2S5T7S7</accession>
<evidence type="ECO:0000259" key="2">
    <source>
        <dbReference type="Pfam" id="PF07859"/>
    </source>
</evidence>
<dbReference type="AlphaFoldDB" id="A0A2S5T7S7"/>
<name>A0A2S5T7S7_9BURK</name>
<dbReference type="InterPro" id="IPR050300">
    <property type="entry name" value="GDXG_lipolytic_enzyme"/>
</dbReference>
<dbReference type="SUPFAM" id="SSF53474">
    <property type="entry name" value="alpha/beta-Hydrolases"/>
    <property type="match status" value="1"/>
</dbReference>
<dbReference type="PANTHER" id="PTHR48081:SF8">
    <property type="entry name" value="ALPHA_BETA HYDROLASE FOLD-3 DOMAIN-CONTAINING PROTEIN-RELATED"/>
    <property type="match status" value="1"/>
</dbReference>
<proteinExistence type="predicted"/>
<feature type="domain" description="Alpha/beta hydrolase fold-3" evidence="2">
    <location>
        <begin position="49"/>
        <end position="240"/>
    </location>
</feature>
<dbReference type="Pfam" id="PF07859">
    <property type="entry name" value="Abhydrolase_3"/>
    <property type="match status" value="1"/>
</dbReference>
<dbReference type="RefSeq" id="WP_104356316.1">
    <property type="nucleotide sequence ID" value="NZ_CP064338.1"/>
</dbReference>
<dbReference type="Gene3D" id="3.40.50.1820">
    <property type="entry name" value="alpha/beta hydrolase"/>
    <property type="match status" value="1"/>
</dbReference>
<gene>
    <name evidence="3" type="ORF">C1702_03575</name>
</gene>
<sequence length="281" mass="29349">MRPVSSVSAVPAVLPGLGRPMAIAVDRVHELAARYYASPGWPGAACPLVLHLHGGSFVQGLPAHDVPVARLLCEAGAAVLSLDYPRPPAHPFPRPLESAYAVLVWAQQQRRRLAAARAPLYVAGEEAGGNLAAALALMARDRGGPVLAGQILLSPMLDVCVATASLRAAGAGEAGCPWAGGWRAYLAEAADALHPYAAPARAMRLAGLPRALVVTAQDDPLRDETRAYAQRLRAAGVPVDEAVLSLATAWPSSYLDPAAAEAPWARPLHSRLQRFLACASA</sequence>
<dbReference type="Proteomes" id="UP000239406">
    <property type="component" value="Unassembled WGS sequence"/>
</dbReference>
<comment type="caution">
    <text evidence="3">The sequence shown here is derived from an EMBL/GenBank/DDBJ whole genome shotgun (WGS) entry which is preliminary data.</text>
</comment>
<reference evidence="3 4" key="1">
    <citation type="submission" date="2018-02" db="EMBL/GenBank/DDBJ databases">
        <title>Reclassifiation of [Polyangium] brachysporum DSM 7029 as Guopingzhaonella breviflexa gen. nov., sp. nov., a member of the family Comamonadaceae.</title>
        <authorList>
            <person name="Tang B."/>
        </authorList>
    </citation>
    <scope>NUCLEOTIDE SEQUENCE [LARGE SCALE GENOMIC DNA]</scope>
    <source>
        <strain evidence="3 4">DSM 15344</strain>
    </source>
</reference>
<keyword evidence="1 3" id="KW-0378">Hydrolase</keyword>
<protein>
    <submittedName>
        <fullName evidence="3">Alpha/beta hydrolase</fullName>
    </submittedName>
</protein>
<dbReference type="InterPro" id="IPR013094">
    <property type="entry name" value="AB_hydrolase_3"/>
</dbReference>
<dbReference type="PANTHER" id="PTHR48081">
    <property type="entry name" value="AB HYDROLASE SUPERFAMILY PROTEIN C4A8.06C"/>
    <property type="match status" value="1"/>
</dbReference>
<dbReference type="OrthoDB" id="9794445at2"/>
<evidence type="ECO:0000256" key="1">
    <source>
        <dbReference type="ARBA" id="ARBA00022801"/>
    </source>
</evidence>
<dbReference type="InterPro" id="IPR029058">
    <property type="entry name" value="AB_hydrolase_fold"/>
</dbReference>
<dbReference type="EMBL" id="PSNY01000003">
    <property type="protein sequence ID" value="PPE71055.1"/>
    <property type="molecule type" value="Genomic_DNA"/>
</dbReference>
<organism evidence="3 4">
    <name type="scientific">Caldimonas thermodepolymerans</name>
    <dbReference type="NCBI Taxonomy" id="215580"/>
    <lineage>
        <taxon>Bacteria</taxon>
        <taxon>Pseudomonadati</taxon>
        <taxon>Pseudomonadota</taxon>
        <taxon>Betaproteobacteria</taxon>
        <taxon>Burkholderiales</taxon>
        <taxon>Sphaerotilaceae</taxon>
        <taxon>Caldimonas</taxon>
    </lineage>
</organism>